<evidence type="ECO:0000256" key="16">
    <source>
        <dbReference type="ARBA" id="ARBA00023065"/>
    </source>
</evidence>
<dbReference type="EMBL" id="KZ819602">
    <property type="protein sequence ID" value="PWN36765.1"/>
    <property type="molecule type" value="Genomic_DNA"/>
</dbReference>
<dbReference type="OrthoDB" id="3352408at2759"/>
<dbReference type="FunFam" id="3.40.1110.10:FF:000039">
    <property type="entry name" value="Sodium P-type ATPase"/>
    <property type="match status" value="1"/>
</dbReference>
<keyword evidence="11" id="KW-0460">Magnesium</keyword>
<comment type="similarity">
    <text evidence="19">Belongs to the cation transport ATPase (P-type) (TC 3.A.3) family. Type IID subfamily.</text>
</comment>
<dbReference type="STRING" id="1280837.A0A316VMH3"/>
<dbReference type="InterPro" id="IPR036412">
    <property type="entry name" value="HAD-like_sf"/>
</dbReference>
<dbReference type="FunCoup" id="A0A316VMH3">
    <property type="interactions" value="45"/>
</dbReference>
<accession>A0A316VMH3</accession>
<feature type="transmembrane region" description="Helical" evidence="24">
    <location>
        <begin position="846"/>
        <end position="867"/>
    </location>
</feature>
<dbReference type="PRINTS" id="PR00119">
    <property type="entry name" value="CATATPASE"/>
</dbReference>
<dbReference type="GO" id="GO:0005886">
    <property type="term" value="C:plasma membrane"/>
    <property type="evidence" value="ECO:0007669"/>
    <property type="project" value="UniProtKB-SubCell"/>
</dbReference>
<dbReference type="Gene3D" id="1.20.1110.10">
    <property type="entry name" value="Calcium-transporting ATPase, transmembrane domain"/>
    <property type="match status" value="2"/>
</dbReference>
<keyword evidence="10" id="KW-0067">ATP-binding</keyword>
<dbReference type="InterPro" id="IPR023214">
    <property type="entry name" value="HAD_sf"/>
</dbReference>
<dbReference type="GO" id="GO:0046872">
    <property type="term" value="F:metal ion binding"/>
    <property type="evidence" value="ECO:0007669"/>
    <property type="project" value="UniProtKB-KW"/>
</dbReference>
<dbReference type="InterPro" id="IPR023298">
    <property type="entry name" value="ATPase_P-typ_TM_dom_sf"/>
</dbReference>
<evidence type="ECO:0000256" key="13">
    <source>
        <dbReference type="ARBA" id="ARBA00022967"/>
    </source>
</evidence>
<keyword evidence="15" id="KW-0915">Sodium</keyword>
<dbReference type="SUPFAM" id="SSF81665">
    <property type="entry name" value="Calcium ATPase, transmembrane domain M"/>
    <property type="match status" value="1"/>
</dbReference>
<dbReference type="SUPFAM" id="SSF81653">
    <property type="entry name" value="Calcium ATPase, transduction domain A"/>
    <property type="match status" value="1"/>
</dbReference>
<dbReference type="NCBIfam" id="TIGR01523">
    <property type="entry name" value="ATPase-IID_K-Na"/>
    <property type="match status" value="1"/>
</dbReference>
<keyword evidence="17 24" id="KW-0472">Membrane</keyword>
<comment type="cofactor">
    <cofactor evidence="1">
        <name>Mg(2+)</name>
        <dbReference type="ChEBI" id="CHEBI:18420"/>
    </cofactor>
</comment>
<dbReference type="EC" id="7.2.2.3" evidence="20"/>
<dbReference type="FunFam" id="1.20.1110.10:FF:000015">
    <property type="entry name" value="Sodium ion P-type ATPase"/>
    <property type="match status" value="1"/>
</dbReference>
<reference evidence="26 27" key="1">
    <citation type="journal article" date="2018" name="Mol. Biol. Evol.">
        <title>Broad Genomic Sampling Reveals a Smut Pathogenic Ancestry of the Fungal Clade Ustilaginomycotina.</title>
        <authorList>
            <person name="Kijpornyongpan T."/>
            <person name="Mondo S.J."/>
            <person name="Barry K."/>
            <person name="Sandor L."/>
            <person name="Lee J."/>
            <person name="Lipzen A."/>
            <person name="Pangilinan J."/>
            <person name="LaButti K."/>
            <person name="Hainaut M."/>
            <person name="Henrissat B."/>
            <person name="Grigoriev I.V."/>
            <person name="Spatafora J.W."/>
            <person name="Aime M.C."/>
        </authorList>
    </citation>
    <scope>NUCLEOTIDE SEQUENCE [LARGE SCALE GENOMIC DNA]</scope>
    <source>
        <strain evidence="26 27">MCA 3882</strain>
    </source>
</reference>
<dbReference type="InterPro" id="IPR023299">
    <property type="entry name" value="ATPase_P-typ_cyto_dom_N"/>
</dbReference>
<feature type="transmembrane region" description="Helical" evidence="24">
    <location>
        <begin position="971"/>
        <end position="993"/>
    </location>
</feature>
<keyword evidence="27" id="KW-1185">Reference proteome</keyword>
<dbReference type="Proteomes" id="UP000245771">
    <property type="component" value="Unassembled WGS sequence"/>
</dbReference>
<protein>
    <recommendedName>
        <fullName evidence="20">P-type Na(+) transporter</fullName>
        <ecNumber evidence="20">7.2.2.3</ecNumber>
    </recommendedName>
</protein>
<dbReference type="InterPro" id="IPR006414">
    <property type="entry name" value="P-type_ATPase_IID"/>
</dbReference>
<evidence type="ECO:0000256" key="12">
    <source>
        <dbReference type="ARBA" id="ARBA00022958"/>
    </source>
</evidence>
<evidence type="ECO:0000313" key="26">
    <source>
        <dbReference type="EMBL" id="PWN36765.1"/>
    </source>
</evidence>
<keyword evidence="7 24" id="KW-0812">Transmembrane</keyword>
<dbReference type="GeneID" id="37021802"/>
<evidence type="ECO:0000256" key="6">
    <source>
        <dbReference type="ARBA" id="ARBA00022553"/>
    </source>
</evidence>
<evidence type="ECO:0000256" key="24">
    <source>
        <dbReference type="SAM" id="Phobius"/>
    </source>
</evidence>
<dbReference type="InterPro" id="IPR008250">
    <property type="entry name" value="ATPase_P-typ_transduc_dom_A_sf"/>
</dbReference>
<feature type="transmembrane region" description="Helical" evidence="24">
    <location>
        <begin position="928"/>
        <end position="951"/>
    </location>
</feature>
<evidence type="ECO:0000256" key="19">
    <source>
        <dbReference type="ARBA" id="ARBA00035017"/>
    </source>
</evidence>
<dbReference type="Pfam" id="PF13246">
    <property type="entry name" value="Cation_ATPase"/>
    <property type="match status" value="1"/>
</dbReference>
<evidence type="ECO:0000256" key="3">
    <source>
        <dbReference type="ARBA" id="ARBA00022448"/>
    </source>
</evidence>
<dbReference type="SFLD" id="SFLDF00027">
    <property type="entry name" value="p-type_atpase"/>
    <property type="match status" value="1"/>
</dbReference>
<keyword evidence="14 24" id="KW-1133">Transmembrane helix</keyword>
<comment type="catalytic activity">
    <reaction evidence="22">
        <text>Na(+)(in) + ATP + H2O = Na(+)(out) + ADP + phosphate + H(+)</text>
        <dbReference type="Rhea" id="RHEA:14633"/>
        <dbReference type="ChEBI" id="CHEBI:15377"/>
        <dbReference type="ChEBI" id="CHEBI:15378"/>
        <dbReference type="ChEBI" id="CHEBI:29101"/>
        <dbReference type="ChEBI" id="CHEBI:30616"/>
        <dbReference type="ChEBI" id="CHEBI:43474"/>
        <dbReference type="ChEBI" id="CHEBI:456216"/>
        <dbReference type="EC" id="7.2.2.3"/>
    </reaction>
    <physiologicalReaction direction="left-to-right" evidence="22">
        <dbReference type="Rhea" id="RHEA:14634"/>
    </physiologicalReaction>
</comment>
<dbReference type="InParanoid" id="A0A316VMH3"/>
<dbReference type="Pfam" id="PF00122">
    <property type="entry name" value="E1-E2_ATPase"/>
    <property type="match status" value="1"/>
</dbReference>
<evidence type="ECO:0000256" key="1">
    <source>
        <dbReference type="ARBA" id="ARBA00001946"/>
    </source>
</evidence>
<dbReference type="AlphaFoldDB" id="A0A316VMH3"/>
<evidence type="ECO:0000256" key="2">
    <source>
        <dbReference type="ARBA" id="ARBA00004651"/>
    </source>
</evidence>
<keyword evidence="5" id="KW-0633">Potassium transport</keyword>
<dbReference type="InterPro" id="IPR006068">
    <property type="entry name" value="ATPase_P-typ_cation-transptr_C"/>
</dbReference>
<comment type="catalytic activity">
    <reaction evidence="21">
        <text>K(+)(in) + ATP + H2O = K(+)(out) + ADP + phosphate + H(+)</text>
        <dbReference type="Rhea" id="RHEA:75815"/>
        <dbReference type="ChEBI" id="CHEBI:15377"/>
        <dbReference type="ChEBI" id="CHEBI:15378"/>
        <dbReference type="ChEBI" id="CHEBI:29103"/>
        <dbReference type="ChEBI" id="CHEBI:30616"/>
        <dbReference type="ChEBI" id="CHEBI:43474"/>
        <dbReference type="ChEBI" id="CHEBI:456216"/>
    </reaction>
</comment>
<dbReference type="FunFam" id="2.70.150.10:FF:000160">
    <property type="entry name" value="Sarcoplasmic/endoplasmic reticulum calcium ATPase 1"/>
    <property type="match status" value="1"/>
</dbReference>
<keyword evidence="4" id="KW-1003">Cell membrane</keyword>
<dbReference type="InterPro" id="IPR004014">
    <property type="entry name" value="ATPase_P-typ_cation-transptr_N"/>
</dbReference>
<dbReference type="Gene3D" id="3.40.1110.10">
    <property type="entry name" value="Calcium-transporting ATPase, cytoplasmic domain N"/>
    <property type="match status" value="1"/>
</dbReference>
<keyword evidence="18" id="KW-0739">Sodium transport</keyword>
<feature type="transmembrane region" description="Helical" evidence="24">
    <location>
        <begin position="1054"/>
        <end position="1073"/>
    </location>
</feature>
<evidence type="ECO:0000256" key="11">
    <source>
        <dbReference type="ARBA" id="ARBA00022842"/>
    </source>
</evidence>
<dbReference type="GO" id="GO:0008554">
    <property type="term" value="F:P-type sodium transporter activity"/>
    <property type="evidence" value="ECO:0007669"/>
    <property type="project" value="UniProtKB-EC"/>
</dbReference>
<evidence type="ECO:0000256" key="7">
    <source>
        <dbReference type="ARBA" id="ARBA00022692"/>
    </source>
</evidence>
<evidence type="ECO:0000256" key="10">
    <source>
        <dbReference type="ARBA" id="ARBA00022840"/>
    </source>
</evidence>
<feature type="transmembrane region" description="Helical" evidence="24">
    <location>
        <begin position="355"/>
        <end position="380"/>
    </location>
</feature>
<evidence type="ECO:0000313" key="27">
    <source>
        <dbReference type="Proteomes" id="UP000245771"/>
    </source>
</evidence>
<dbReference type="NCBIfam" id="TIGR01494">
    <property type="entry name" value="ATPase_P-type"/>
    <property type="match status" value="2"/>
</dbReference>
<evidence type="ECO:0000259" key="25">
    <source>
        <dbReference type="SMART" id="SM00831"/>
    </source>
</evidence>
<dbReference type="GO" id="GO:0006813">
    <property type="term" value="P:potassium ion transport"/>
    <property type="evidence" value="ECO:0007669"/>
    <property type="project" value="UniProtKB-KW"/>
</dbReference>
<evidence type="ECO:0000256" key="23">
    <source>
        <dbReference type="SAM" id="MobiDB-lite"/>
    </source>
</evidence>
<evidence type="ECO:0000256" key="5">
    <source>
        <dbReference type="ARBA" id="ARBA00022538"/>
    </source>
</evidence>
<evidence type="ECO:0000256" key="17">
    <source>
        <dbReference type="ARBA" id="ARBA00023136"/>
    </source>
</evidence>
<dbReference type="InterPro" id="IPR059000">
    <property type="entry name" value="ATPase_P-type_domA"/>
</dbReference>
<dbReference type="RefSeq" id="XP_025357067.1">
    <property type="nucleotide sequence ID" value="XM_025500021.1"/>
</dbReference>
<keyword evidence="3" id="KW-0813">Transport</keyword>
<evidence type="ECO:0000256" key="14">
    <source>
        <dbReference type="ARBA" id="ARBA00022989"/>
    </source>
</evidence>
<feature type="domain" description="Cation-transporting P-type ATPase N-terminal" evidence="25">
    <location>
        <begin position="37"/>
        <end position="111"/>
    </location>
</feature>
<dbReference type="SUPFAM" id="SSF56784">
    <property type="entry name" value="HAD-like"/>
    <property type="match status" value="1"/>
</dbReference>
<evidence type="ECO:0000256" key="8">
    <source>
        <dbReference type="ARBA" id="ARBA00022723"/>
    </source>
</evidence>
<evidence type="ECO:0000256" key="18">
    <source>
        <dbReference type="ARBA" id="ARBA00023201"/>
    </source>
</evidence>
<proteinExistence type="inferred from homology"/>
<dbReference type="PROSITE" id="PS00154">
    <property type="entry name" value="ATPASE_E1_E2"/>
    <property type="match status" value="1"/>
</dbReference>
<evidence type="ECO:0000256" key="21">
    <source>
        <dbReference type="ARBA" id="ARBA00048599"/>
    </source>
</evidence>
<feature type="transmembrane region" description="Helical" evidence="24">
    <location>
        <begin position="1021"/>
        <end position="1042"/>
    </location>
</feature>
<dbReference type="FunFam" id="3.40.50.1000:FF:000047">
    <property type="entry name" value="Sodium P-type ATPase"/>
    <property type="match status" value="1"/>
</dbReference>
<dbReference type="SFLD" id="SFLDS00003">
    <property type="entry name" value="Haloacid_Dehalogenase"/>
    <property type="match status" value="1"/>
</dbReference>
<dbReference type="FunFam" id="1.20.1110.10:FF:000020">
    <property type="entry name" value="Sodium ion P-type ATPase"/>
    <property type="match status" value="1"/>
</dbReference>
<feature type="compositionally biased region" description="Polar residues" evidence="23">
    <location>
        <begin position="460"/>
        <end position="478"/>
    </location>
</feature>
<feature type="transmembrane region" description="Helical" evidence="24">
    <location>
        <begin position="115"/>
        <end position="134"/>
    </location>
</feature>
<dbReference type="InterPro" id="IPR044492">
    <property type="entry name" value="P_typ_ATPase_HD_dom"/>
</dbReference>
<dbReference type="Gene3D" id="3.40.50.1000">
    <property type="entry name" value="HAD superfamily/HAD-like"/>
    <property type="match status" value="1"/>
</dbReference>
<sequence length="1105" mass="121310">MIMKEDNKDQLHITTLYRQNDQFSLPKSMYAKNSIQHAYLYPVEPVLNALQTDAQKGLKESEIEKRREEFGKNVLQGGSEISIARILFRQIANAMTLVLLLAFAVSLGIRSWIEGGVLGFVVGLNVLVGAIQEYSAEKTTNALKNLASPTARVIRSANTYSIPAEEVVPGDIVELVTGDTVPADIRIVEAMNFEADEALLTGESLPVAKDGAIAFGDKDKDPEEIDVPVGDRINMAYSSSSVTKGRALGIVVGTGMNTEIGRIADALRGADRSSKIREVKRNAHGKALPHRYVQAGALTVYDRVAAFLGLTKGTPLQRKLSWLAIILFLIAILFAIIVFLANLTGNVSPWGQQEVAIYAVATGVSMIPASLTAVLTLTMAKGGKAMVKRNVIVRRMESLEAIGGITDICSDKTGTLTQGRMVVRKAWLPARGTYTVNETNEPFNPTLGEVYRNEVEPSSEKVSGSDESNSEKQSQSIDGETMTDGSAGDSKVIEDGKFSNFLNVASLCNTAKVFKDNETNEWLAHGDPTECAIQTFACRFGWGRTKLTKMDDNVGERDERKKKAPWKQISEYPFDSSIKRMAVTYTDKQNDRHLAFMKGAVERILDACTTVQMESGNESINDEFKQRVLDNMEALAAGGLRVLALAMRPLTKSEVDQDSDLDREDVEKDMIFLGLIGLYDPPRPETAGAVEVCRKAGIKVHMLTGDHPGTAKAIALEVGIVPRDTRNMSKAEIDALVMTATQFDRLSEDEIDQLPQLPLVIARCAPQTKVRMIEALHRRKRLCAMTGDGVNDSPSLKMADVGVAMGLNGSDVAKDASDIVLTDDNFASIGNAIEEGRRMSDNIRRFVLHLLAQNIAQAFLLLIGLAFKDGAGFSVFPISPVGIMFVIMLTSALPAIGLGMEKANRGIMSRPPDDLSHGILPPELMLDCAVYGILMAALCLATFTISLYGFGPSFLGDGCNSGYNPSCQPVFLARGATLTVMIWFSLLLAWGLLDLRRSFFNMRSGHSIWTQWLFDAYSNKVLFFSVIFGICFSIAILYIPVINDDVFLQKGISWEWAIVIITSILFFGGIELWKWGKRIYFRRKEFAQRSHSFDEETANNNKVEK</sequence>
<keyword evidence="12" id="KW-0630">Potassium</keyword>
<keyword evidence="6" id="KW-0597">Phosphoprotein</keyword>
<organism evidence="26 27">
    <name type="scientific">Meira miltonrushii</name>
    <dbReference type="NCBI Taxonomy" id="1280837"/>
    <lineage>
        <taxon>Eukaryota</taxon>
        <taxon>Fungi</taxon>
        <taxon>Dikarya</taxon>
        <taxon>Basidiomycota</taxon>
        <taxon>Ustilaginomycotina</taxon>
        <taxon>Exobasidiomycetes</taxon>
        <taxon>Exobasidiales</taxon>
        <taxon>Brachybasidiaceae</taxon>
        <taxon>Meira</taxon>
    </lineage>
</organism>
<dbReference type="SMART" id="SM00831">
    <property type="entry name" value="Cation_ATPase_N"/>
    <property type="match status" value="1"/>
</dbReference>
<feature type="transmembrane region" description="Helical" evidence="24">
    <location>
        <begin position="873"/>
        <end position="900"/>
    </location>
</feature>
<dbReference type="Pfam" id="PF00690">
    <property type="entry name" value="Cation_ATPase_N"/>
    <property type="match status" value="1"/>
</dbReference>
<keyword evidence="9" id="KW-0547">Nucleotide-binding</keyword>
<evidence type="ECO:0000256" key="20">
    <source>
        <dbReference type="ARBA" id="ARBA00035029"/>
    </source>
</evidence>
<comment type="subcellular location">
    <subcellularLocation>
        <location evidence="2">Cell membrane</location>
        <topology evidence="2">Multi-pass membrane protein</topology>
    </subcellularLocation>
</comment>
<evidence type="ECO:0000256" key="9">
    <source>
        <dbReference type="ARBA" id="ARBA00022741"/>
    </source>
</evidence>
<dbReference type="InterPro" id="IPR018303">
    <property type="entry name" value="ATPase_P-typ_P_site"/>
</dbReference>
<evidence type="ECO:0000256" key="15">
    <source>
        <dbReference type="ARBA" id="ARBA00023053"/>
    </source>
</evidence>
<keyword evidence="8" id="KW-0479">Metal-binding</keyword>
<evidence type="ECO:0000256" key="22">
    <source>
        <dbReference type="ARBA" id="ARBA00049499"/>
    </source>
</evidence>
<dbReference type="PANTHER" id="PTHR42861">
    <property type="entry name" value="CALCIUM-TRANSPORTING ATPASE"/>
    <property type="match status" value="1"/>
</dbReference>
<keyword evidence="16" id="KW-0406">Ion transport</keyword>
<feature type="region of interest" description="Disordered" evidence="23">
    <location>
        <begin position="438"/>
        <end position="490"/>
    </location>
</feature>
<dbReference type="GO" id="GO:0016887">
    <property type="term" value="F:ATP hydrolysis activity"/>
    <property type="evidence" value="ECO:0007669"/>
    <property type="project" value="InterPro"/>
</dbReference>
<evidence type="ECO:0000256" key="4">
    <source>
        <dbReference type="ARBA" id="ARBA00022475"/>
    </source>
</evidence>
<dbReference type="Pfam" id="PF00689">
    <property type="entry name" value="Cation_ATPase_C"/>
    <property type="match status" value="1"/>
</dbReference>
<dbReference type="GO" id="GO:0005524">
    <property type="term" value="F:ATP binding"/>
    <property type="evidence" value="ECO:0007669"/>
    <property type="project" value="UniProtKB-KW"/>
</dbReference>
<dbReference type="SUPFAM" id="SSF81660">
    <property type="entry name" value="Metal cation-transporting ATPase, ATP-binding domain N"/>
    <property type="match status" value="1"/>
</dbReference>
<feature type="transmembrane region" description="Helical" evidence="24">
    <location>
        <begin position="91"/>
        <end position="109"/>
    </location>
</feature>
<feature type="transmembrane region" description="Helical" evidence="24">
    <location>
        <begin position="320"/>
        <end position="343"/>
    </location>
</feature>
<dbReference type="InterPro" id="IPR001757">
    <property type="entry name" value="P_typ_ATPase"/>
</dbReference>
<keyword evidence="13" id="KW-1278">Translocase</keyword>
<dbReference type="Gene3D" id="2.70.150.10">
    <property type="entry name" value="Calcium-transporting ATPase, cytoplasmic transduction domain A"/>
    <property type="match status" value="2"/>
</dbReference>
<gene>
    <name evidence="26" type="ORF">FA14DRAFT_166348</name>
</gene>
<name>A0A316VMH3_9BASI</name>
<dbReference type="SFLD" id="SFLDG00002">
    <property type="entry name" value="C1.7:_P-type_atpase_like"/>
    <property type="match status" value="1"/>
</dbReference>